<dbReference type="Gene3D" id="3.30.70.240">
    <property type="match status" value="1"/>
</dbReference>
<protein>
    <submittedName>
        <fullName evidence="5">Similar to Saccharomyces cerevisiae YKL173W SNU114 GTPase component of U5 snRNP involved in mRNA splicing via spliceosome</fullName>
    </submittedName>
</protein>
<keyword evidence="6" id="KW-1185">Reference proteome</keyword>
<dbReference type="SUPFAM" id="SSF54980">
    <property type="entry name" value="EF-G C-terminal domain-like"/>
    <property type="match status" value="2"/>
</dbReference>
<dbReference type="PANTHER" id="PTHR42908:SF6">
    <property type="entry name" value="116 KDA U5 SMALL NUCLEAR RIBONUCLEOPROTEIN COMPONENT"/>
    <property type="match status" value="1"/>
</dbReference>
<dbReference type="InterPro" id="IPR020568">
    <property type="entry name" value="Ribosomal_Su5_D2-typ_SF"/>
</dbReference>
<organism evidence="5 6">
    <name type="scientific">Maudiozyma barnettii</name>
    <dbReference type="NCBI Taxonomy" id="61262"/>
    <lineage>
        <taxon>Eukaryota</taxon>
        <taxon>Fungi</taxon>
        <taxon>Dikarya</taxon>
        <taxon>Ascomycota</taxon>
        <taxon>Saccharomycotina</taxon>
        <taxon>Saccharomycetes</taxon>
        <taxon>Saccharomycetales</taxon>
        <taxon>Saccharomycetaceae</taxon>
        <taxon>Maudiozyma</taxon>
    </lineage>
</organism>
<dbReference type="SUPFAM" id="SSF50447">
    <property type="entry name" value="Translation proteins"/>
    <property type="match status" value="1"/>
</dbReference>
<dbReference type="RefSeq" id="XP_041406473.1">
    <property type="nucleotide sequence ID" value="XM_041550539.1"/>
</dbReference>
<dbReference type="InterPro" id="IPR005517">
    <property type="entry name" value="Transl_elong_EFG/EF2_IV"/>
</dbReference>
<dbReference type="InterPro" id="IPR035647">
    <property type="entry name" value="EFG_III/V"/>
</dbReference>
<dbReference type="SUPFAM" id="SSF52540">
    <property type="entry name" value="P-loop containing nucleoside triphosphate hydrolases"/>
    <property type="match status" value="1"/>
</dbReference>
<dbReference type="InterPro" id="IPR027417">
    <property type="entry name" value="P-loop_NTPase"/>
</dbReference>
<name>A0A8H2VFG0_9SACH</name>
<proteinExistence type="predicted"/>
<sequence length="971" mass="110573">MDDEGQYDEFGNPIGNLNNYSDIESTSDSNSETDDLNIDEEDISVPPFVETVEDEGDVEMEELIIHNENIDENEVEVLVETNNTQAINEPLVKSQIYKTRGEEYSLFPSTKKDIPRISYDKDYMIELLRLPERIRNVAVIGPLHSGKTALVDLFVQDAHDKLPHMSNNIKQGWTALRYMDSFKQEIARGISIKLNGLTFMGTDLNDKSMVLNVLDAPGHVNLIDECAVALEAADIAIISIDIVEGITSVVKKLIDICEKKGKQFIFLINKLDRLILEMKIPPMDTYLKIKHTIEEINELTTGNYSPELDNIVFASTKLGFTFTVREFVKYYYSRSIPNDKIELFIKKSYEHVTLNKGKFQKIVNPALQKPTFHDLFILPLYKIMSSTIALEEKTLNDFVLTLQNQFGIVIESPQDLLKMDPYPLLRYICKLIFREKQTGLYHSINNMEPTNYFTYTKSNKGLVARALKTLDYGGEEFSLVKILSGELFVNTNVHIIDSGNEVDEDDTDNDSISARITEIALMEGRYTIDVSCAGPGQIVLVKNISKYFDKSATLYSGIKRSELPIFGPIDYINRACFKVIIEPVIPKELPKLLDALVKVSKYYPGLVTKIEESGEHVILGFGELYLDCLLYDLRNTYAHIEIKISNPVTIFSEGVDKESFTAIPVESTNKNISMSISAKPLDYKLLNDISQNKKSEMDLEKDILTGNVRKLSKMLRNEYDWDSLTARNVWTFHHSNIFVDDTLPDETDKEVLMQHRQQIKQGFYWAVKEGPLCEEYMYGIQFNLLNFKINDTEEVKNLGSQLIPMVRKACYIAMMTAKPIIMEPIYEISIIIKTQLIPIAKELLNKRRGAKIFSSRKIGGSPLSELIGRIPVIESIGIETDLRLSTQGGAECQLQFWNNNWRRVPGDVLDEDAIIPKLKPAPYESLSRDFVMKTRRRKGISNDGFMSNDGPSLSKYIDPELFEQLKLNDLI</sequence>
<dbReference type="Gene3D" id="3.30.230.10">
    <property type="match status" value="1"/>
</dbReference>
<dbReference type="FunFam" id="3.30.70.240:FF:000022">
    <property type="entry name" value="U5 snRNP-specific protein"/>
    <property type="match status" value="1"/>
</dbReference>
<dbReference type="InterPro" id="IPR009000">
    <property type="entry name" value="Transl_B-barrel_sf"/>
</dbReference>
<feature type="domain" description="Tr-type G" evidence="4">
    <location>
        <begin position="132"/>
        <end position="356"/>
    </location>
</feature>
<dbReference type="Pfam" id="PF03764">
    <property type="entry name" value="EFG_IV"/>
    <property type="match status" value="1"/>
</dbReference>
<dbReference type="SMART" id="SM00889">
    <property type="entry name" value="EFG_IV"/>
    <property type="match status" value="1"/>
</dbReference>
<keyword evidence="2" id="KW-0342">GTP-binding</keyword>
<dbReference type="GeneID" id="64857629"/>
<dbReference type="InterPro" id="IPR014721">
    <property type="entry name" value="Ribsml_uS5_D2-typ_fold_subgr"/>
</dbReference>
<dbReference type="GO" id="GO:0005525">
    <property type="term" value="F:GTP binding"/>
    <property type="evidence" value="ECO:0007669"/>
    <property type="project" value="UniProtKB-KW"/>
</dbReference>
<dbReference type="FunFam" id="3.30.70.870:FF:000002">
    <property type="entry name" value="Translation elongation factor 2"/>
    <property type="match status" value="1"/>
</dbReference>
<dbReference type="GO" id="GO:0000398">
    <property type="term" value="P:mRNA splicing, via spliceosome"/>
    <property type="evidence" value="ECO:0007669"/>
    <property type="project" value="TreeGrafter"/>
</dbReference>
<dbReference type="PRINTS" id="PR00315">
    <property type="entry name" value="ELONGATNFCT"/>
</dbReference>
<evidence type="ECO:0000256" key="3">
    <source>
        <dbReference type="SAM" id="MobiDB-lite"/>
    </source>
</evidence>
<dbReference type="Pfam" id="PF00009">
    <property type="entry name" value="GTP_EFTU"/>
    <property type="match status" value="1"/>
</dbReference>
<dbReference type="Gene3D" id="3.30.70.870">
    <property type="entry name" value="Elongation Factor G (Translational Gtpase), domain 3"/>
    <property type="match status" value="1"/>
</dbReference>
<feature type="compositionally biased region" description="Low complexity" evidence="3">
    <location>
        <begin position="21"/>
        <end position="30"/>
    </location>
</feature>
<dbReference type="Pfam" id="PF00679">
    <property type="entry name" value="EFG_C"/>
    <property type="match status" value="1"/>
</dbReference>
<dbReference type="InterPro" id="IPR000640">
    <property type="entry name" value="EFG_V-like"/>
</dbReference>
<evidence type="ECO:0000313" key="5">
    <source>
        <dbReference type="EMBL" id="CAB4254629.1"/>
    </source>
</evidence>
<dbReference type="InterPro" id="IPR000795">
    <property type="entry name" value="T_Tr_GTP-bd_dom"/>
</dbReference>
<dbReference type="GO" id="GO:0030623">
    <property type="term" value="F:U5 snRNA binding"/>
    <property type="evidence" value="ECO:0007669"/>
    <property type="project" value="TreeGrafter"/>
</dbReference>
<dbReference type="Gene3D" id="2.40.30.10">
    <property type="entry name" value="Translation factors"/>
    <property type="match status" value="1"/>
</dbReference>
<dbReference type="Gene3D" id="3.40.50.300">
    <property type="entry name" value="P-loop containing nucleotide triphosphate hydrolases"/>
    <property type="match status" value="1"/>
</dbReference>
<keyword evidence="1" id="KW-0547">Nucleotide-binding</keyword>
<dbReference type="EMBL" id="CAEFZW010000004">
    <property type="protein sequence ID" value="CAB4254629.1"/>
    <property type="molecule type" value="Genomic_DNA"/>
</dbReference>
<feature type="compositionally biased region" description="Acidic residues" evidence="3">
    <location>
        <begin position="31"/>
        <end position="41"/>
    </location>
</feature>
<gene>
    <name evidence="5" type="ORF">KABA2_04S10604</name>
</gene>
<dbReference type="GO" id="GO:0003924">
    <property type="term" value="F:GTPase activity"/>
    <property type="evidence" value="ECO:0007669"/>
    <property type="project" value="InterPro"/>
</dbReference>
<comment type="caution">
    <text evidence="5">The sequence shown here is derived from an EMBL/GenBank/DDBJ whole genome shotgun (WGS) entry which is preliminary data.</text>
</comment>
<dbReference type="GO" id="GO:0046540">
    <property type="term" value="C:U4/U6 x U5 tri-snRNP complex"/>
    <property type="evidence" value="ECO:0007669"/>
    <property type="project" value="TreeGrafter"/>
</dbReference>
<feature type="region of interest" description="Disordered" evidence="3">
    <location>
        <begin position="1"/>
        <end position="41"/>
    </location>
</feature>
<dbReference type="PANTHER" id="PTHR42908">
    <property type="entry name" value="TRANSLATION ELONGATION FACTOR-RELATED"/>
    <property type="match status" value="1"/>
</dbReference>
<evidence type="ECO:0000259" key="4">
    <source>
        <dbReference type="PROSITE" id="PS51722"/>
    </source>
</evidence>
<evidence type="ECO:0000313" key="6">
    <source>
        <dbReference type="Proteomes" id="UP000644660"/>
    </source>
</evidence>
<dbReference type="GO" id="GO:0005829">
    <property type="term" value="C:cytosol"/>
    <property type="evidence" value="ECO:0007669"/>
    <property type="project" value="TreeGrafter"/>
</dbReference>
<dbReference type="PROSITE" id="PS51722">
    <property type="entry name" value="G_TR_2"/>
    <property type="match status" value="1"/>
</dbReference>
<evidence type="ECO:0000256" key="1">
    <source>
        <dbReference type="ARBA" id="ARBA00022741"/>
    </source>
</evidence>
<dbReference type="CDD" id="cd01683">
    <property type="entry name" value="EF2_IV_snRNP"/>
    <property type="match status" value="1"/>
</dbReference>
<dbReference type="GO" id="GO:0071007">
    <property type="term" value="C:U2-type catalytic step 2 spliceosome"/>
    <property type="evidence" value="ECO:0007669"/>
    <property type="project" value="TreeGrafter"/>
</dbReference>
<dbReference type="OrthoDB" id="364892at2759"/>
<dbReference type="SUPFAM" id="SSF54211">
    <property type="entry name" value="Ribosomal protein S5 domain 2-like"/>
    <property type="match status" value="1"/>
</dbReference>
<evidence type="ECO:0000256" key="2">
    <source>
        <dbReference type="ARBA" id="ARBA00023134"/>
    </source>
</evidence>
<accession>A0A8H2VFG0</accession>
<reference evidence="5 6" key="1">
    <citation type="submission" date="2020-05" db="EMBL/GenBank/DDBJ databases">
        <authorList>
            <person name="Casaregola S."/>
            <person name="Devillers H."/>
            <person name="Grondin C."/>
        </authorList>
    </citation>
    <scope>NUCLEOTIDE SEQUENCE [LARGE SCALE GENOMIC DNA]</scope>
    <source>
        <strain evidence="5 6">CLIB 1767</strain>
    </source>
</reference>
<dbReference type="AlphaFoldDB" id="A0A8H2VFG0"/>
<dbReference type="SMART" id="SM00838">
    <property type="entry name" value="EFG_C"/>
    <property type="match status" value="1"/>
</dbReference>
<dbReference type="Proteomes" id="UP000644660">
    <property type="component" value="Unassembled WGS sequence"/>
</dbReference>